<dbReference type="Proteomes" id="UP000654075">
    <property type="component" value="Unassembled WGS sequence"/>
</dbReference>
<gene>
    <name evidence="3" type="ORF">PGLA1383_LOCUS3011</name>
    <name evidence="4" type="ORF">PGLA2088_LOCUS9709</name>
</gene>
<dbReference type="EMBL" id="CAJNNW010010792">
    <property type="protein sequence ID" value="CAE8652462.1"/>
    <property type="molecule type" value="Genomic_DNA"/>
</dbReference>
<feature type="region of interest" description="Disordered" evidence="1">
    <location>
        <begin position="31"/>
        <end position="116"/>
    </location>
</feature>
<sequence>MSPEEIIVWSVVGSVALCLYCLALRVCASSATVSPGPGRIVDSGSGSDSDDGRVADQAVEDPWRRGTGAESRGGAVAEGEALDASRRRPGAQPRPADAPQREGEQGALFSHGKQHK</sequence>
<keyword evidence="2" id="KW-1133">Transmembrane helix</keyword>
<keyword evidence="5" id="KW-1185">Reference proteome</keyword>
<accession>A0A813DES0</accession>
<keyword evidence="2" id="KW-0472">Membrane</keyword>
<protein>
    <submittedName>
        <fullName evidence="3">Uncharacterized protein</fullName>
    </submittedName>
</protein>
<evidence type="ECO:0000256" key="2">
    <source>
        <dbReference type="SAM" id="Phobius"/>
    </source>
</evidence>
<feature type="transmembrane region" description="Helical" evidence="2">
    <location>
        <begin position="6"/>
        <end position="24"/>
    </location>
</feature>
<dbReference type="EMBL" id="CAJNNV010001000">
    <property type="protein sequence ID" value="CAE8584068.1"/>
    <property type="molecule type" value="Genomic_DNA"/>
</dbReference>
<keyword evidence="2" id="KW-0812">Transmembrane</keyword>
<evidence type="ECO:0000256" key="1">
    <source>
        <dbReference type="SAM" id="MobiDB-lite"/>
    </source>
</evidence>
<reference evidence="3" key="1">
    <citation type="submission" date="2021-02" db="EMBL/GenBank/DDBJ databases">
        <authorList>
            <person name="Dougan E. K."/>
            <person name="Rhodes N."/>
            <person name="Thang M."/>
            <person name="Chan C."/>
        </authorList>
    </citation>
    <scope>NUCLEOTIDE SEQUENCE</scope>
</reference>
<proteinExistence type="predicted"/>
<dbReference type="AlphaFoldDB" id="A0A813DES0"/>
<name>A0A813DES0_POLGL</name>
<comment type="caution">
    <text evidence="3">The sequence shown here is derived from an EMBL/GenBank/DDBJ whole genome shotgun (WGS) entry which is preliminary data.</text>
</comment>
<organism evidence="3 5">
    <name type="scientific">Polarella glacialis</name>
    <name type="common">Dinoflagellate</name>
    <dbReference type="NCBI Taxonomy" id="89957"/>
    <lineage>
        <taxon>Eukaryota</taxon>
        <taxon>Sar</taxon>
        <taxon>Alveolata</taxon>
        <taxon>Dinophyceae</taxon>
        <taxon>Suessiales</taxon>
        <taxon>Suessiaceae</taxon>
        <taxon>Polarella</taxon>
    </lineage>
</organism>
<evidence type="ECO:0000313" key="5">
    <source>
        <dbReference type="Proteomes" id="UP000654075"/>
    </source>
</evidence>
<evidence type="ECO:0000313" key="4">
    <source>
        <dbReference type="EMBL" id="CAE8652462.1"/>
    </source>
</evidence>
<evidence type="ECO:0000313" key="3">
    <source>
        <dbReference type="EMBL" id="CAE8584068.1"/>
    </source>
</evidence>
<dbReference type="Proteomes" id="UP000626109">
    <property type="component" value="Unassembled WGS sequence"/>
</dbReference>